<dbReference type="RefSeq" id="WP_017012742.1">
    <property type="nucleotide sequence ID" value="NZ_FOWR01000010.1"/>
</dbReference>
<dbReference type="STRING" id="1121869.SAMN03084138_01620"/>
<dbReference type="OrthoDB" id="8477140at2"/>
<proteinExistence type="predicted"/>
<reference evidence="1 2" key="1">
    <citation type="submission" date="2016-10" db="EMBL/GenBank/DDBJ databases">
        <authorList>
            <person name="de Groot N.N."/>
        </authorList>
    </citation>
    <scope>NUCLEOTIDE SEQUENCE [LARGE SCALE GENOMIC DNA]</scope>
    <source>
        <strain evidence="1 2">DSM 15893</strain>
    </source>
</reference>
<evidence type="ECO:0000313" key="2">
    <source>
        <dbReference type="Proteomes" id="UP000182692"/>
    </source>
</evidence>
<accession>A0A1I5NJY3</accession>
<evidence type="ECO:0000313" key="1">
    <source>
        <dbReference type="EMBL" id="SFP22079.1"/>
    </source>
</evidence>
<dbReference type="EMBL" id="FOWR01000010">
    <property type="protein sequence ID" value="SFP22079.1"/>
    <property type="molecule type" value="Genomic_DNA"/>
</dbReference>
<organism evidence="1 2">
    <name type="scientific">Enterovibrio norvegicus DSM 15893</name>
    <dbReference type="NCBI Taxonomy" id="1121869"/>
    <lineage>
        <taxon>Bacteria</taxon>
        <taxon>Pseudomonadati</taxon>
        <taxon>Pseudomonadota</taxon>
        <taxon>Gammaproteobacteria</taxon>
        <taxon>Vibrionales</taxon>
        <taxon>Vibrionaceae</taxon>
        <taxon>Enterovibrio</taxon>
    </lineage>
</organism>
<protein>
    <submittedName>
        <fullName evidence="1">Uncharacterized protein</fullName>
    </submittedName>
</protein>
<name>A0A1I5NJY3_9GAMM</name>
<sequence>MDISLSKSVFPFTLLLFPSPYLYANQNLTDLTHNDPFFYTSDQSVSADNNIKVLLGIGRPDRTHSQIPHLPFYMGYMNTNATYRFVSIAEQVFTMIGEGKHGLWRVQENGNVRLYRRRQAEGLPVGTDLYSQDVIKKIGNQYGYYLEDESWSGYKFPDERVTENNTLNYIDVPITHPFFKGKYADHEPVDLANWYCTMSANDYPYAKKAMNFAFSQQAANKVGPLGKRAGLDIRENYLNVLRLEHFPDAKTWVNVGQPGKDALHVEWKAIDADKTQTEYYLVERTFFNKPYLFVTAVYDNQDNDDHRYVRPDGAYFSSLSQPEQLKTEVTYQPRFHFLGGEEERAVGLPVYGVHHPNRAVYGGGGACPLKGGDWGRYPDTSGGAGWPTQYEEVTPLCDAVLVDIKFFTNLDNRSWEEPSKYLANAGFRNTSVRYKMQPGEYGVFTDPYNTEKGIKNPDRQNVPEALTLTYPSVSEPVSYVEPPQIDASLGMVPTEDSTCRPVLMANVSN</sequence>
<dbReference type="AlphaFoldDB" id="A0A1I5NJY3"/>
<dbReference type="Proteomes" id="UP000182692">
    <property type="component" value="Unassembled WGS sequence"/>
</dbReference>
<dbReference type="GeneID" id="35871758"/>
<gene>
    <name evidence="1" type="ORF">SAMN03084138_01620</name>
</gene>